<keyword evidence="5 7" id="KW-0786">Thiamine pyrophosphate</keyword>
<reference evidence="10" key="1">
    <citation type="submission" date="2018-12" db="EMBL/GenBank/DDBJ databases">
        <title>Tengunoibacter tsumagoiensis gen. nov., sp. nov., Dictyobacter kobayashii sp. nov., D. alpinus sp. nov., and D. joshuensis sp. nov. and description of Dictyobacteraceae fam. nov. within the order Ktedonobacterales isolated from Tengu-no-mugimeshi.</title>
        <authorList>
            <person name="Wang C.M."/>
            <person name="Zheng Y."/>
            <person name="Sakai Y."/>
            <person name="Toyoda A."/>
            <person name="Minakuchi Y."/>
            <person name="Abe K."/>
            <person name="Yokota A."/>
            <person name="Yabe S."/>
        </authorList>
    </citation>
    <scope>NUCLEOTIDE SEQUENCE [LARGE SCALE GENOMIC DNA]</scope>
    <source>
        <strain evidence="10">S-27</strain>
    </source>
</reference>
<dbReference type="PANTHER" id="PTHR11624:SF96">
    <property type="entry name" value="PYRUVATE DEHYDROGENASE E1 COMPONENT SUBUNIT BETA, MITOCHONDRIAL"/>
    <property type="match status" value="1"/>
</dbReference>
<dbReference type="OrthoDB" id="8732661at2"/>
<evidence type="ECO:0000313" key="9">
    <source>
        <dbReference type="EMBL" id="GCE07676.1"/>
    </source>
</evidence>
<dbReference type="InterPro" id="IPR009014">
    <property type="entry name" value="Transketo_C/PFOR_II"/>
</dbReference>
<protein>
    <recommendedName>
        <fullName evidence="3 7">Pyruvate dehydrogenase E1 component subunit beta</fullName>
        <ecNumber evidence="2 7">1.2.4.1</ecNumber>
    </recommendedName>
</protein>
<dbReference type="GO" id="GO:0004739">
    <property type="term" value="F:pyruvate dehydrogenase (acetyl-transferring) activity"/>
    <property type="evidence" value="ECO:0007669"/>
    <property type="project" value="UniProtKB-UniRule"/>
</dbReference>
<comment type="catalytic activity">
    <reaction evidence="7">
        <text>N(6)-[(R)-lipoyl]-L-lysyl-[protein] + pyruvate + H(+) = N(6)-[(R)-S(8)-acetyldihydrolipoyl]-L-lysyl-[protein] + CO2</text>
        <dbReference type="Rhea" id="RHEA:19189"/>
        <dbReference type="Rhea" id="RHEA-COMP:10474"/>
        <dbReference type="Rhea" id="RHEA-COMP:10478"/>
        <dbReference type="ChEBI" id="CHEBI:15361"/>
        <dbReference type="ChEBI" id="CHEBI:15378"/>
        <dbReference type="ChEBI" id="CHEBI:16526"/>
        <dbReference type="ChEBI" id="CHEBI:83099"/>
        <dbReference type="ChEBI" id="CHEBI:83111"/>
        <dbReference type="EC" id="1.2.4.1"/>
    </reaction>
</comment>
<dbReference type="Pfam" id="PF02779">
    <property type="entry name" value="Transket_pyr"/>
    <property type="match status" value="1"/>
</dbReference>
<dbReference type="InterPro" id="IPR027110">
    <property type="entry name" value="PDHB_mito-type"/>
</dbReference>
<dbReference type="PANTHER" id="PTHR11624">
    <property type="entry name" value="DEHYDROGENASE RELATED"/>
    <property type="match status" value="1"/>
</dbReference>
<comment type="function">
    <text evidence="7">The pyruvate dehydrogenase complex catalyzes the overall conversion of pyruvate to acetyl-CoA and CO2.</text>
</comment>
<evidence type="ECO:0000256" key="7">
    <source>
        <dbReference type="RuleBase" id="RU364074"/>
    </source>
</evidence>
<dbReference type="InterPro" id="IPR005475">
    <property type="entry name" value="Transketolase-like_Pyr-bd"/>
</dbReference>
<dbReference type="EC" id="1.2.4.1" evidence="2 7"/>
<dbReference type="AlphaFoldDB" id="A0A401ZLF9"/>
<sequence length="342" mass="37567">MNKNERVVENLNRALHELFASDPRVFLLGEDILDPYGGAFKVSRGLSSRFAGRVLATPLSEATFLGIGGGLALCGEKVIVEIMFGDFLALGYDIILNFVSKATAMYGRPLAINLVVRCPVGGNRAYGPTHSQSMQKYFLGIPHLSLFELSPFHDNTLLLNKLINLGQPCILFEDKVLYTQRMAVDGVIDDYFAWEALDHKGNFIRVFLDGDGAVVPDCLLIAPGGMVARCLHAMKDLLLNDEISTQLIVPSQLYPFDVNTLVTALPSIKHIAIVEESTAGGTWGSEVAQQLYPQLWGKLKQPIQLIHSRACVIPTASHLEKQVLVQAEDISCAIRRAIYVTD</sequence>
<organism evidence="9 10">
    <name type="scientific">Dictyobacter aurantiacus</name>
    <dbReference type="NCBI Taxonomy" id="1936993"/>
    <lineage>
        <taxon>Bacteria</taxon>
        <taxon>Bacillati</taxon>
        <taxon>Chloroflexota</taxon>
        <taxon>Ktedonobacteria</taxon>
        <taxon>Ktedonobacterales</taxon>
        <taxon>Dictyobacteraceae</taxon>
        <taxon>Dictyobacter</taxon>
    </lineage>
</organism>
<keyword evidence="4 7" id="KW-0560">Oxidoreductase</keyword>
<keyword evidence="6 7" id="KW-0670">Pyruvate</keyword>
<dbReference type="Gene3D" id="3.40.50.920">
    <property type="match status" value="1"/>
</dbReference>
<dbReference type="GO" id="GO:0006086">
    <property type="term" value="P:pyruvate decarboxylation to acetyl-CoA"/>
    <property type="evidence" value="ECO:0007669"/>
    <property type="project" value="InterPro"/>
</dbReference>
<evidence type="ECO:0000256" key="3">
    <source>
        <dbReference type="ARBA" id="ARBA00016138"/>
    </source>
</evidence>
<comment type="cofactor">
    <cofactor evidence="1 7">
        <name>thiamine diphosphate</name>
        <dbReference type="ChEBI" id="CHEBI:58937"/>
    </cofactor>
</comment>
<evidence type="ECO:0000313" key="10">
    <source>
        <dbReference type="Proteomes" id="UP000287224"/>
    </source>
</evidence>
<dbReference type="InterPro" id="IPR033248">
    <property type="entry name" value="Transketolase_C"/>
</dbReference>
<dbReference type="Pfam" id="PF02780">
    <property type="entry name" value="Transketolase_C"/>
    <property type="match status" value="1"/>
</dbReference>
<dbReference type="Proteomes" id="UP000287224">
    <property type="component" value="Unassembled WGS sequence"/>
</dbReference>
<dbReference type="SMART" id="SM00861">
    <property type="entry name" value="Transket_pyr"/>
    <property type="match status" value="1"/>
</dbReference>
<name>A0A401ZLF9_9CHLR</name>
<dbReference type="SUPFAM" id="SSF52922">
    <property type="entry name" value="TK C-terminal domain-like"/>
    <property type="match status" value="1"/>
</dbReference>
<keyword evidence="10" id="KW-1185">Reference proteome</keyword>
<dbReference type="Gene3D" id="3.40.50.970">
    <property type="match status" value="1"/>
</dbReference>
<evidence type="ECO:0000256" key="2">
    <source>
        <dbReference type="ARBA" id="ARBA00012281"/>
    </source>
</evidence>
<proteinExistence type="predicted"/>
<dbReference type="EMBL" id="BIFQ01000001">
    <property type="protein sequence ID" value="GCE07676.1"/>
    <property type="molecule type" value="Genomic_DNA"/>
</dbReference>
<accession>A0A401ZLF9</accession>
<gene>
    <name evidence="9" type="ORF">KDAU_50050</name>
</gene>
<evidence type="ECO:0000259" key="8">
    <source>
        <dbReference type="SMART" id="SM00861"/>
    </source>
</evidence>
<comment type="caution">
    <text evidence="9">The sequence shown here is derived from an EMBL/GenBank/DDBJ whole genome shotgun (WGS) entry which is preliminary data.</text>
</comment>
<evidence type="ECO:0000256" key="4">
    <source>
        <dbReference type="ARBA" id="ARBA00023002"/>
    </source>
</evidence>
<feature type="domain" description="Transketolase-like pyrimidine-binding" evidence="8">
    <location>
        <begin position="5"/>
        <end position="180"/>
    </location>
</feature>
<dbReference type="RefSeq" id="WP_126599130.1">
    <property type="nucleotide sequence ID" value="NZ_BIFQ01000001.1"/>
</dbReference>
<evidence type="ECO:0000256" key="6">
    <source>
        <dbReference type="ARBA" id="ARBA00023317"/>
    </source>
</evidence>
<dbReference type="InterPro" id="IPR029061">
    <property type="entry name" value="THDP-binding"/>
</dbReference>
<dbReference type="SUPFAM" id="SSF52518">
    <property type="entry name" value="Thiamin diphosphate-binding fold (THDP-binding)"/>
    <property type="match status" value="1"/>
</dbReference>
<evidence type="ECO:0000256" key="1">
    <source>
        <dbReference type="ARBA" id="ARBA00001964"/>
    </source>
</evidence>
<evidence type="ECO:0000256" key="5">
    <source>
        <dbReference type="ARBA" id="ARBA00023052"/>
    </source>
</evidence>